<dbReference type="Proteomes" id="UP000007148">
    <property type="component" value="Unassembled WGS sequence"/>
</dbReference>
<dbReference type="OrthoDB" id="2121326at2759"/>
<protein>
    <recommendedName>
        <fullName evidence="2">Thioredoxin</fullName>
    </recommendedName>
</protein>
<reference evidence="4 5" key="1">
    <citation type="journal article" date="2011" name="PLoS Pathog.">
        <title>Endophytic Life Strategies Decoded by Genome and Transcriptome Analyses of the Mutualistic Root Symbiont Piriformospora indica.</title>
        <authorList>
            <person name="Zuccaro A."/>
            <person name="Lahrmann U."/>
            <person name="Guldener U."/>
            <person name="Langen G."/>
            <person name="Pfiffi S."/>
            <person name="Biedenkopf D."/>
            <person name="Wong P."/>
            <person name="Samans B."/>
            <person name="Grimm C."/>
            <person name="Basiewicz M."/>
            <person name="Murat C."/>
            <person name="Martin F."/>
            <person name="Kogel K.H."/>
        </authorList>
    </citation>
    <scope>NUCLEOTIDE SEQUENCE [LARGE SCALE GENOMIC DNA]</scope>
    <source>
        <strain evidence="4 5">DSM 11827</strain>
    </source>
</reference>
<name>G4T9E4_SERID</name>
<evidence type="ECO:0000256" key="1">
    <source>
        <dbReference type="ARBA" id="ARBA00023157"/>
    </source>
</evidence>
<comment type="similarity">
    <text evidence="2">Belongs to the thioredoxin family.</text>
</comment>
<dbReference type="SUPFAM" id="SSF52833">
    <property type="entry name" value="Thioredoxin-like"/>
    <property type="match status" value="1"/>
</dbReference>
<accession>G4T9E4</accession>
<dbReference type="PROSITE" id="PS51352">
    <property type="entry name" value="THIOREDOXIN_2"/>
    <property type="match status" value="1"/>
</dbReference>
<feature type="domain" description="Thioredoxin" evidence="3">
    <location>
        <begin position="1"/>
        <end position="104"/>
    </location>
</feature>
<dbReference type="EMBL" id="CAFZ01000022">
    <property type="protein sequence ID" value="CCA67911.1"/>
    <property type="molecule type" value="Genomic_DNA"/>
</dbReference>
<evidence type="ECO:0000256" key="2">
    <source>
        <dbReference type="PIRNR" id="PIRNR000077"/>
    </source>
</evidence>
<dbReference type="OMA" id="DFHALWC"/>
<dbReference type="InterPro" id="IPR036249">
    <property type="entry name" value="Thioredoxin-like_sf"/>
</dbReference>
<gene>
    <name evidence="4" type="ORF">PIIN_01781</name>
</gene>
<dbReference type="CDD" id="cd02947">
    <property type="entry name" value="TRX_family"/>
    <property type="match status" value="1"/>
</dbReference>
<dbReference type="STRING" id="1109443.G4T9E4"/>
<dbReference type="PIRSF" id="PIRSF000077">
    <property type="entry name" value="Thioredoxin"/>
    <property type="match status" value="1"/>
</dbReference>
<evidence type="ECO:0000313" key="4">
    <source>
        <dbReference type="EMBL" id="CCA67911.1"/>
    </source>
</evidence>
<comment type="caution">
    <text evidence="4">The sequence shown here is derived from an EMBL/GenBank/DDBJ whole genome shotgun (WGS) entry which is preliminary data.</text>
</comment>
<sequence length="106" mass="11760">MITEITSADQFRQVITQDAISIVDYHAPWCGPSKAILPMFAQLSELYNRINFYKVDVDEHAQLTQEAGARVYPTFIIYRGGAKVQTISGANPEGLTTLIKSAVRQA</sequence>
<dbReference type="eggNOG" id="KOG0907">
    <property type="taxonomic scope" value="Eukaryota"/>
</dbReference>
<dbReference type="InterPro" id="IPR005746">
    <property type="entry name" value="Thioredoxin"/>
</dbReference>
<evidence type="ECO:0000259" key="3">
    <source>
        <dbReference type="PROSITE" id="PS51352"/>
    </source>
</evidence>
<dbReference type="InParanoid" id="G4T9E4"/>
<dbReference type="Gene3D" id="3.40.30.10">
    <property type="entry name" value="Glutaredoxin"/>
    <property type="match status" value="1"/>
</dbReference>
<dbReference type="AlphaFoldDB" id="G4T9E4"/>
<evidence type="ECO:0000313" key="5">
    <source>
        <dbReference type="Proteomes" id="UP000007148"/>
    </source>
</evidence>
<dbReference type="InterPro" id="IPR013766">
    <property type="entry name" value="Thioredoxin_domain"/>
</dbReference>
<dbReference type="Pfam" id="PF00085">
    <property type="entry name" value="Thioredoxin"/>
    <property type="match status" value="1"/>
</dbReference>
<organism evidence="4 5">
    <name type="scientific">Serendipita indica (strain DSM 11827)</name>
    <name type="common">Root endophyte fungus</name>
    <name type="synonym">Piriformospora indica</name>
    <dbReference type="NCBI Taxonomy" id="1109443"/>
    <lineage>
        <taxon>Eukaryota</taxon>
        <taxon>Fungi</taxon>
        <taxon>Dikarya</taxon>
        <taxon>Basidiomycota</taxon>
        <taxon>Agaricomycotina</taxon>
        <taxon>Agaricomycetes</taxon>
        <taxon>Sebacinales</taxon>
        <taxon>Serendipitaceae</taxon>
        <taxon>Serendipita</taxon>
    </lineage>
</organism>
<dbReference type="FunCoup" id="G4T9E4">
    <property type="interactions" value="230"/>
</dbReference>
<proteinExistence type="inferred from homology"/>
<dbReference type="PANTHER" id="PTHR46115">
    <property type="entry name" value="THIOREDOXIN-LIKE PROTEIN 1"/>
    <property type="match status" value="1"/>
</dbReference>
<dbReference type="GO" id="GO:0015035">
    <property type="term" value="F:protein-disulfide reductase activity"/>
    <property type="evidence" value="ECO:0007669"/>
    <property type="project" value="InterPro"/>
</dbReference>
<keyword evidence="5" id="KW-1185">Reference proteome</keyword>
<dbReference type="HOGENOM" id="CLU_090389_14_0_1"/>
<keyword evidence="1" id="KW-1015">Disulfide bond</keyword>